<protein>
    <submittedName>
        <fullName evidence="2">Prepilin-type N-terminal cleavage/methylation domain-containing protein</fullName>
    </submittedName>
</protein>
<dbReference type="EMBL" id="JBBMQS010000003">
    <property type="protein sequence ID" value="MEM5497040.1"/>
    <property type="molecule type" value="Genomic_DNA"/>
</dbReference>
<keyword evidence="1" id="KW-0472">Membrane</keyword>
<comment type="caution">
    <text evidence="2">The sequence shown here is derived from an EMBL/GenBank/DDBJ whole genome shotgun (WGS) entry which is preliminary data.</text>
</comment>
<proteinExistence type="predicted"/>
<sequence>MKMHSGFSLLEVLIATAIMLFGVAGYVQLQSHYIKLDYTLNLRQQAVTLAKQKLNDLRSFSVVHSSVGQKSYQDIQTDTGGYLTAGEVAVKLWQSQTQTIPFELHWQVRNMYFVDTDNDLLPDTWLPEGNANLPQTLPVVAPKKTLQISVGWQDQYGEALSVSLHSQLTPVPFTRSQHVVSANIGNNHPLPVTYIPSGDNIDVLHHIDSDIAIQGRAPTIDVMEDNIAIKIEQNRVELLANEYEKTRLESQLVVGCDCQLSQSGLGKTPAMTAIQGGKLSTRQGHEVFKARGVAKAGQHARCEQCCNDHHDTSAMVNTQNYYRLESGDAHKHYNRLGDNVFEEALAEGDEYQEVCRFKRVDGFYHVASDLVQLTITEFAAQHLAQQNNRDAYTAYVKHVLAAYIQNTALPPPMIGRDITLPLGQFQLAAYGIYMERLYAEDLAYLNTLITNNDERWFALAPFYDVNVTLLADWRSSDTQSVNILQQAIQTVENVGQDYYASYQRGVIENLMLGQSKIYASMNGSNSGLVGHAPLSPYEALNVKEGNGLKVIIQP</sequence>
<dbReference type="NCBIfam" id="TIGR02532">
    <property type="entry name" value="IV_pilin_GFxxxE"/>
    <property type="match status" value="1"/>
</dbReference>
<dbReference type="InterPro" id="IPR012902">
    <property type="entry name" value="N_methyl_site"/>
</dbReference>
<evidence type="ECO:0000256" key="1">
    <source>
        <dbReference type="SAM" id="Phobius"/>
    </source>
</evidence>
<feature type="transmembrane region" description="Helical" evidence="1">
    <location>
        <begin position="7"/>
        <end position="27"/>
    </location>
</feature>
<keyword evidence="1" id="KW-1133">Transmembrane helix</keyword>
<dbReference type="RefSeq" id="WP_033185967.1">
    <property type="nucleotide sequence ID" value="NZ_JBBMQS010000003.1"/>
</dbReference>
<keyword evidence="1" id="KW-0812">Transmembrane</keyword>
<dbReference type="Proteomes" id="UP001461163">
    <property type="component" value="Unassembled WGS sequence"/>
</dbReference>
<accession>A0ABU9ST31</accession>
<organism evidence="2 3">
    <name type="scientific">Paraglaciecola mesophila</name>
    <dbReference type="NCBI Taxonomy" id="197222"/>
    <lineage>
        <taxon>Bacteria</taxon>
        <taxon>Pseudomonadati</taxon>
        <taxon>Pseudomonadota</taxon>
        <taxon>Gammaproteobacteria</taxon>
        <taxon>Alteromonadales</taxon>
        <taxon>Alteromonadaceae</taxon>
        <taxon>Paraglaciecola</taxon>
    </lineage>
</organism>
<evidence type="ECO:0000313" key="3">
    <source>
        <dbReference type="Proteomes" id="UP001461163"/>
    </source>
</evidence>
<gene>
    <name evidence="2" type="ORF">WNY77_06495</name>
</gene>
<keyword evidence="3" id="KW-1185">Reference proteome</keyword>
<name>A0ABU9ST31_9ALTE</name>
<evidence type="ECO:0000313" key="2">
    <source>
        <dbReference type="EMBL" id="MEM5497040.1"/>
    </source>
</evidence>
<reference evidence="2 3" key="1">
    <citation type="submission" date="2024-03" db="EMBL/GenBank/DDBJ databases">
        <title>Community enrichment and isolation of bacterial strains for fucoidan degradation.</title>
        <authorList>
            <person name="Sichert A."/>
        </authorList>
    </citation>
    <scope>NUCLEOTIDE SEQUENCE [LARGE SCALE GENOMIC DNA]</scope>
    <source>
        <strain evidence="2 3">AS12</strain>
    </source>
</reference>
<dbReference type="Pfam" id="PF07963">
    <property type="entry name" value="N_methyl"/>
    <property type="match status" value="1"/>
</dbReference>